<dbReference type="SUPFAM" id="SSF55073">
    <property type="entry name" value="Nucleotide cyclase"/>
    <property type="match status" value="1"/>
</dbReference>
<dbReference type="Pfam" id="PF00211">
    <property type="entry name" value="Guanylate_cyc"/>
    <property type="match status" value="1"/>
</dbReference>
<dbReference type="GO" id="GO:0007189">
    <property type="term" value="P:adenylate cyclase-activating G protein-coupled receptor signaling pathway"/>
    <property type="evidence" value="ECO:0007669"/>
    <property type="project" value="TreeGrafter"/>
</dbReference>
<dbReference type="InterPro" id="IPR029787">
    <property type="entry name" value="Nucleotide_cyclase"/>
</dbReference>
<proteinExistence type="predicted"/>
<evidence type="ECO:0000259" key="12">
    <source>
        <dbReference type="PROSITE" id="PS50125"/>
    </source>
</evidence>
<comment type="subcellular location">
    <subcellularLocation>
        <location evidence="2">Membrane</location>
        <topology evidence="2">Multi-pass membrane protein</topology>
    </subcellularLocation>
</comment>
<dbReference type="GO" id="GO:0035556">
    <property type="term" value="P:intracellular signal transduction"/>
    <property type="evidence" value="ECO:0007669"/>
    <property type="project" value="InterPro"/>
</dbReference>
<keyword evidence="5" id="KW-0479">Metal-binding</keyword>
<feature type="domain" description="Guanylate cyclase" evidence="12">
    <location>
        <begin position="41"/>
        <end position="180"/>
    </location>
</feature>
<evidence type="ECO:0000256" key="9">
    <source>
        <dbReference type="ARBA" id="ARBA00022989"/>
    </source>
</evidence>
<dbReference type="Proteomes" id="UP000747542">
    <property type="component" value="Unassembled WGS sequence"/>
</dbReference>
<keyword evidence="10" id="KW-0472">Membrane</keyword>
<dbReference type="Gene3D" id="3.30.70.1230">
    <property type="entry name" value="Nucleotide cyclase"/>
    <property type="match status" value="1"/>
</dbReference>
<protein>
    <recommendedName>
        <fullName evidence="3">adenylate cyclase</fullName>
        <ecNumber evidence="3">4.6.1.1</ecNumber>
    </recommendedName>
</protein>
<accession>A0A8J5MXB6</accession>
<reference evidence="13" key="1">
    <citation type="journal article" date="2021" name="Sci. Adv.">
        <title>The American lobster genome reveals insights on longevity, neural, and immune adaptations.</title>
        <authorList>
            <person name="Polinski J.M."/>
            <person name="Zimin A.V."/>
            <person name="Clark K.F."/>
            <person name="Kohn A.B."/>
            <person name="Sadowski N."/>
            <person name="Timp W."/>
            <person name="Ptitsyn A."/>
            <person name="Khanna P."/>
            <person name="Romanova D.Y."/>
            <person name="Williams P."/>
            <person name="Greenwood S.J."/>
            <person name="Moroz L.L."/>
            <person name="Walt D.R."/>
            <person name="Bodnar A.G."/>
        </authorList>
    </citation>
    <scope>NUCLEOTIDE SEQUENCE</scope>
    <source>
        <strain evidence="13">GMGI-L3</strain>
    </source>
</reference>
<dbReference type="PROSITE" id="PS50125">
    <property type="entry name" value="GUANYLATE_CYCLASE_2"/>
    <property type="match status" value="1"/>
</dbReference>
<evidence type="ECO:0000256" key="6">
    <source>
        <dbReference type="ARBA" id="ARBA00022741"/>
    </source>
</evidence>
<comment type="caution">
    <text evidence="13">The sequence shown here is derived from an EMBL/GenBank/DDBJ whole genome shotgun (WGS) entry which is preliminary data.</text>
</comment>
<dbReference type="CDD" id="cd07302">
    <property type="entry name" value="CHD"/>
    <property type="match status" value="1"/>
</dbReference>
<dbReference type="PANTHER" id="PTHR45627:SF12">
    <property type="entry name" value="ADENYLATE CYCLASE TYPE 2"/>
    <property type="match status" value="1"/>
</dbReference>
<dbReference type="GO" id="GO:0004016">
    <property type="term" value="F:adenylate cyclase activity"/>
    <property type="evidence" value="ECO:0007669"/>
    <property type="project" value="UniProtKB-EC"/>
</dbReference>
<evidence type="ECO:0000313" key="14">
    <source>
        <dbReference type="Proteomes" id="UP000747542"/>
    </source>
</evidence>
<keyword evidence="4" id="KW-0812">Transmembrane</keyword>
<sequence>MAWVKRHIMLRMAGECTELPPNAQPKKQFHDLYVQRHNNVSILYADIVNFTPLSEQLSACDLVMTLNDLFGRFDQIAKENQCLRIKILGDCYYCVSGLPVSRPNHAVNCVKMGLEMIHAIRRVHITRATLNQLDDRFQEEDGEGGGVGGLEERPRLKSATKMTKYVECWGADKPFASLAESTMAKNLRLTSVAMIESSLLPPGPMLLDCRASLCHLKAQVMSPQGPGHIIILRPGQVIFRAKSYHLKGQVMSHLKPWLY</sequence>
<dbReference type="GO" id="GO:0006171">
    <property type="term" value="P:cAMP biosynthetic process"/>
    <property type="evidence" value="ECO:0007669"/>
    <property type="project" value="TreeGrafter"/>
</dbReference>
<dbReference type="GO" id="GO:0005524">
    <property type="term" value="F:ATP binding"/>
    <property type="evidence" value="ECO:0007669"/>
    <property type="project" value="UniProtKB-KW"/>
</dbReference>
<keyword evidence="6" id="KW-0547">Nucleotide-binding</keyword>
<evidence type="ECO:0000256" key="10">
    <source>
        <dbReference type="ARBA" id="ARBA00023136"/>
    </source>
</evidence>
<dbReference type="GO" id="GO:0046872">
    <property type="term" value="F:metal ion binding"/>
    <property type="evidence" value="ECO:0007669"/>
    <property type="project" value="UniProtKB-KW"/>
</dbReference>
<evidence type="ECO:0000256" key="5">
    <source>
        <dbReference type="ARBA" id="ARBA00022723"/>
    </source>
</evidence>
<dbReference type="GO" id="GO:0005886">
    <property type="term" value="C:plasma membrane"/>
    <property type="evidence" value="ECO:0007669"/>
    <property type="project" value="TreeGrafter"/>
</dbReference>
<dbReference type="EMBL" id="JAHLQT010021080">
    <property type="protein sequence ID" value="KAG7167960.1"/>
    <property type="molecule type" value="Genomic_DNA"/>
</dbReference>
<keyword evidence="9" id="KW-1133">Transmembrane helix</keyword>
<evidence type="ECO:0000256" key="7">
    <source>
        <dbReference type="ARBA" id="ARBA00022840"/>
    </source>
</evidence>
<evidence type="ECO:0000256" key="4">
    <source>
        <dbReference type="ARBA" id="ARBA00022692"/>
    </source>
</evidence>
<evidence type="ECO:0000256" key="8">
    <source>
        <dbReference type="ARBA" id="ARBA00022842"/>
    </source>
</evidence>
<dbReference type="EC" id="4.6.1.1" evidence="3"/>
<dbReference type="InterPro" id="IPR001054">
    <property type="entry name" value="A/G_cyclase"/>
</dbReference>
<dbReference type="AlphaFoldDB" id="A0A8J5MXB6"/>
<dbReference type="SMART" id="SM00044">
    <property type="entry name" value="CYCc"/>
    <property type="match status" value="1"/>
</dbReference>
<keyword evidence="11" id="KW-0456">Lyase</keyword>
<keyword evidence="8" id="KW-0460">Magnesium</keyword>
<organism evidence="13 14">
    <name type="scientific">Homarus americanus</name>
    <name type="common">American lobster</name>
    <dbReference type="NCBI Taxonomy" id="6706"/>
    <lineage>
        <taxon>Eukaryota</taxon>
        <taxon>Metazoa</taxon>
        <taxon>Ecdysozoa</taxon>
        <taxon>Arthropoda</taxon>
        <taxon>Crustacea</taxon>
        <taxon>Multicrustacea</taxon>
        <taxon>Malacostraca</taxon>
        <taxon>Eumalacostraca</taxon>
        <taxon>Eucarida</taxon>
        <taxon>Decapoda</taxon>
        <taxon>Pleocyemata</taxon>
        <taxon>Astacidea</taxon>
        <taxon>Nephropoidea</taxon>
        <taxon>Nephropidae</taxon>
        <taxon>Homarus</taxon>
    </lineage>
</organism>
<evidence type="ECO:0000256" key="2">
    <source>
        <dbReference type="ARBA" id="ARBA00004141"/>
    </source>
</evidence>
<evidence type="ECO:0000256" key="3">
    <source>
        <dbReference type="ARBA" id="ARBA00012201"/>
    </source>
</evidence>
<dbReference type="GO" id="GO:0007193">
    <property type="term" value="P:adenylate cyclase-inhibiting G protein-coupled receptor signaling pathway"/>
    <property type="evidence" value="ECO:0007669"/>
    <property type="project" value="TreeGrafter"/>
</dbReference>
<evidence type="ECO:0000256" key="1">
    <source>
        <dbReference type="ARBA" id="ARBA00001593"/>
    </source>
</evidence>
<dbReference type="PANTHER" id="PTHR45627">
    <property type="entry name" value="ADENYLATE CYCLASE TYPE 1"/>
    <property type="match status" value="1"/>
</dbReference>
<evidence type="ECO:0000256" key="11">
    <source>
        <dbReference type="ARBA" id="ARBA00023239"/>
    </source>
</evidence>
<comment type="catalytic activity">
    <reaction evidence="1">
        <text>ATP = 3',5'-cyclic AMP + diphosphate</text>
        <dbReference type="Rhea" id="RHEA:15389"/>
        <dbReference type="ChEBI" id="CHEBI:30616"/>
        <dbReference type="ChEBI" id="CHEBI:33019"/>
        <dbReference type="ChEBI" id="CHEBI:58165"/>
        <dbReference type="EC" id="4.6.1.1"/>
    </reaction>
</comment>
<keyword evidence="7" id="KW-0067">ATP-binding</keyword>
<keyword evidence="14" id="KW-1185">Reference proteome</keyword>
<name>A0A8J5MXB6_HOMAM</name>
<gene>
    <name evidence="13" type="primary">Adcy2-L3</name>
    <name evidence="13" type="ORF">Hamer_G018390</name>
</gene>
<evidence type="ECO:0000313" key="13">
    <source>
        <dbReference type="EMBL" id="KAG7167960.1"/>
    </source>
</evidence>